<evidence type="ECO:0000313" key="1">
    <source>
        <dbReference type="EMBL" id="MDC4247076.1"/>
    </source>
</evidence>
<evidence type="ECO:0000313" key="2">
    <source>
        <dbReference type="Proteomes" id="UP001141166"/>
    </source>
</evidence>
<gene>
    <name evidence="1" type="ORF">M3X98_03270</name>
</gene>
<comment type="caution">
    <text evidence="1">The sequence shown here is derived from an EMBL/GenBank/DDBJ whole genome shotgun (WGS) entry which is preliminary data.</text>
</comment>
<sequence>MKTVFKMTVKSALLMSLVAIVLASINPAYALIYWGTLVAVTAVRESFKMPTQKRPTSDGNR</sequence>
<name>A0A242FPU4_ENTFC</name>
<proteinExistence type="predicted"/>
<accession>A0A242FPU4</accession>
<reference evidence="1" key="1">
    <citation type="submission" date="2022-05" db="EMBL/GenBank/DDBJ databases">
        <title>Draft genome sequences of Clostridium perfringens strains isolated from Peru.</title>
        <authorList>
            <person name="Hurtado R."/>
            <person name="Lima L."/>
            <person name="Sousa T."/>
            <person name="Jaiswal A.K."/>
            <person name="Tiwari S."/>
            <person name="Maturrano L."/>
            <person name="Brenig B."/>
            <person name="Azevedo V."/>
        </authorList>
    </citation>
    <scope>NUCLEOTIDE SEQUENCE</scope>
    <source>
        <strain evidence="1">CP4</strain>
    </source>
</reference>
<dbReference type="AlphaFoldDB" id="A0A242FPU4"/>
<dbReference type="Proteomes" id="UP001141166">
    <property type="component" value="Unassembled WGS sequence"/>
</dbReference>
<dbReference type="EMBL" id="JAMWMK010000003">
    <property type="protein sequence ID" value="MDC4247076.1"/>
    <property type="molecule type" value="Genomic_DNA"/>
</dbReference>
<protein>
    <submittedName>
        <fullName evidence="1">Uncharacterized protein</fullName>
    </submittedName>
</protein>
<organism evidence="1 2">
    <name type="scientific">Enterococcus faecium</name>
    <name type="common">Streptococcus faecium</name>
    <dbReference type="NCBI Taxonomy" id="1352"/>
    <lineage>
        <taxon>Bacteria</taxon>
        <taxon>Bacillati</taxon>
        <taxon>Bacillota</taxon>
        <taxon>Bacilli</taxon>
        <taxon>Lactobacillales</taxon>
        <taxon>Enterococcaceae</taxon>
        <taxon>Enterococcus</taxon>
    </lineage>
</organism>
<dbReference type="RefSeq" id="WP_002309084.1">
    <property type="nucleotide sequence ID" value="NZ_AP019394.1"/>
</dbReference>